<evidence type="ECO:0000259" key="10">
    <source>
        <dbReference type="PROSITE" id="PS51434"/>
    </source>
</evidence>
<keyword evidence="3" id="KW-0813">Transport</keyword>
<dbReference type="SUPFAM" id="SSF82215">
    <property type="entry name" value="C-terminal autoproteolytic domain of nucleoporin nup98"/>
    <property type="match status" value="1"/>
</dbReference>
<keyword evidence="4" id="KW-0509">mRNA transport</keyword>
<keyword evidence="12" id="KW-1185">Reference proteome</keyword>
<name>A0A3S5AKG2_9PLAT</name>
<protein>
    <recommendedName>
        <fullName evidence="10">Peptidase S59 domain-containing protein</fullName>
    </recommendedName>
</protein>
<dbReference type="PANTHER" id="PTHR23198:SF6">
    <property type="entry name" value="NUCLEAR PORE COMPLEX PROTEIN NUP98-NUP96"/>
    <property type="match status" value="1"/>
</dbReference>
<dbReference type="GO" id="GO:0003723">
    <property type="term" value="F:RNA binding"/>
    <property type="evidence" value="ECO:0007669"/>
    <property type="project" value="TreeGrafter"/>
</dbReference>
<evidence type="ECO:0000256" key="5">
    <source>
        <dbReference type="ARBA" id="ARBA00022927"/>
    </source>
</evidence>
<evidence type="ECO:0000256" key="6">
    <source>
        <dbReference type="ARBA" id="ARBA00023010"/>
    </source>
</evidence>
<keyword evidence="7" id="KW-0906">Nuclear pore complex</keyword>
<feature type="compositionally biased region" description="Polar residues" evidence="9">
    <location>
        <begin position="35"/>
        <end position="45"/>
    </location>
</feature>
<evidence type="ECO:0000313" key="12">
    <source>
        <dbReference type="Proteomes" id="UP000784294"/>
    </source>
</evidence>
<evidence type="ECO:0000313" key="11">
    <source>
        <dbReference type="EMBL" id="VEL22380.1"/>
    </source>
</evidence>
<accession>A0A3S5AKG2</accession>
<reference evidence="11" key="1">
    <citation type="submission" date="2018-11" db="EMBL/GenBank/DDBJ databases">
        <authorList>
            <consortium name="Pathogen Informatics"/>
        </authorList>
    </citation>
    <scope>NUCLEOTIDE SEQUENCE</scope>
</reference>
<dbReference type="GO" id="GO:0017056">
    <property type="term" value="F:structural constituent of nuclear pore"/>
    <property type="evidence" value="ECO:0007669"/>
    <property type="project" value="InterPro"/>
</dbReference>
<dbReference type="GO" id="GO:0006405">
    <property type="term" value="P:RNA export from nucleus"/>
    <property type="evidence" value="ECO:0007669"/>
    <property type="project" value="TreeGrafter"/>
</dbReference>
<evidence type="ECO:0000256" key="7">
    <source>
        <dbReference type="ARBA" id="ARBA00023132"/>
    </source>
</evidence>
<dbReference type="PANTHER" id="PTHR23198">
    <property type="entry name" value="NUCLEOPORIN"/>
    <property type="match status" value="1"/>
</dbReference>
<dbReference type="PROSITE" id="PS51434">
    <property type="entry name" value="NUP_C"/>
    <property type="match status" value="1"/>
</dbReference>
<feature type="region of interest" description="Disordered" evidence="9">
    <location>
        <begin position="103"/>
        <end position="124"/>
    </location>
</feature>
<feature type="non-terminal residue" evidence="11">
    <location>
        <position position="291"/>
    </location>
</feature>
<comment type="subcellular location">
    <subcellularLocation>
        <location evidence="1">Nucleus</location>
        <location evidence="1">Nuclear pore complex</location>
    </subcellularLocation>
</comment>
<dbReference type="OrthoDB" id="3797628at2759"/>
<dbReference type="GO" id="GO:0051028">
    <property type="term" value="P:mRNA transport"/>
    <property type="evidence" value="ECO:0007669"/>
    <property type="project" value="UniProtKB-KW"/>
</dbReference>
<evidence type="ECO:0000256" key="1">
    <source>
        <dbReference type="ARBA" id="ARBA00004567"/>
    </source>
</evidence>
<dbReference type="EMBL" id="CAAALY010056102">
    <property type="protein sequence ID" value="VEL22380.1"/>
    <property type="molecule type" value="Genomic_DNA"/>
</dbReference>
<gene>
    <name evidence="11" type="ORF">PXEA_LOCUS15820</name>
</gene>
<feature type="region of interest" description="Disordered" evidence="9">
    <location>
        <begin position="1"/>
        <end position="50"/>
    </location>
</feature>
<dbReference type="Pfam" id="PF04096">
    <property type="entry name" value="Nucleoporin2"/>
    <property type="match status" value="1"/>
</dbReference>
<dbReference type="InterPro" id="IPR007230">
    <property type="entry name" value="Nup98_auto-Pept-S59_dom"/>
</dbReference>
<proteinExistence type="inferred from homology"/>
<dbReference type="InterPro" id="IPR037665">
    <property type="entry name" value="Nucleoporin_S59-like"/>
</dbReference>
<feature type="region of interest" description="Disordered" evidence="9">
    <location>
        <begin position="139"/>
        <end position="162"/>
    </location>
</feature>
<dbReference type="Proteomes" id="UP000784294">
    <property type="component" value="Unassembled WGS sequence"/>
</dbReference>
<sequence length="291" mass="31943">MNLSQQTRASSCEASPIITPDNSPRLSRGRALSPSDHSSQQQRAGHSTGKRSEILTSESMMHAHTLGALCSSSPNAENLNSARNFPTEDQIHSQTHLAEAAIDGSGSEAAAGYNSTTSRRSVLTEQSLTQMQAVEFDENASVCPVPEKSPISETGAPVSNKPDENLHPAGIWLTKPNYFTLPTLDELAGMINADGRCVVSDFVIGRRHYGHIIFPGETDISNIDLDKVVHIRRREVTVYPDDDTKPPVGFGLNRRAEICLEAVWPTDKTTRKPIKSPERLSHMDFERRLEC</sequence>
<feature type="compositionally biased region" description="Polar residues" evidence="9">
    <location>
        <begin position="113"/>
        <end position="124"/>
    </location>
</feature>
<dbReference type="InterPro" id="IPR036903">
    <property type="entry name" value="Nup98_auto-Pept-S59_dom_sf"/>
</dbReference>
<feature type="domain" description="Peptidase S59" evidence="10">
    <location>
        <begin position="175"/>
        <end position="291"/>
    </location>
</feature>
<comment type="caution">
    <text evidence="11">The sequence shown here is derived from an EMBL/GenBank/DDBJ whole genome shotgun (WGS) entry which is preliminary data.</text>
</comment>
<evidence type="ECO:0000256" key="2">
    <source>
        <dbReference type="ARBA" id="ARBA00008926"/>
    </source>
</evidence>
<comment type="similarity">
    <text evidence="2">Belongs to the nucleoporin GLFG family.</text>
</comment>
<dbReference type="AlphaFoldDB" id="A0A3S5AKG2"/>
<dbReference type="GO" id="GO:0044614">
    <property type="term" value="C:nuclear pore cytoplasmic filaments"/>
    <property type="evidence" value="ECO:0007669"/>
    <property type="project" value="TreeGrafter"/>
</dbReference>
<organism evidence="11 12">
    <name type="scientific">Protopolystoma xenopodis</name>
    <dbReference type="NCBI Taxonomy" id="117903"/>
    <lineage>
        <taxon>Eukaryota</taxon>
        <taxon>Metazoa</taxon>
        <taxon>Spiralia</taxon>
        <taxon>Lophotrochozoa</taxon>
        <taxon>Platyhelminthes</taxon>
        <taxon>Monogenea</taxon>
        <taxon>Polyopisthocotylea</taxon>
        <taxon>Polystomatidea</taxon>
        <taxon>Polystomatidae</taxon>
        <taxon>Protopolystoma</taxon>
    </lineage>
</organism>
<dbReference type="Gene3D" id="3.30.1610.10">
    <property type="entry name" value="Peptidase S59, nucleoporin"/>
    <property type="match status" value="1"/>
</dbReference>
<feature type="compositionally biased region" description="Polar residues" evidence="9">
    <location>
        <begin position="1"/>
        <end position="13"/>
    </location>
</feature>
<dbReference type="GO" id="GO:0006606">
    <property type="term" value="P:protein import into nucleus"/>
    <property type="evidence" value="ECO:0007669"/>
    <property type="project" value="TreeGrafter"/>
</dbReference>
<evidence type="ECO:0000256" key="3">
    <source>
        <dbReference type="ARBA" id="ARBA00022448"/>
    </source>
</evidence>
<keyword evidence="6" id="KW-0811">Translocation</keyword>
<keyword evidence="8" id="KW-0539">Nucleus</keyword>
<keyword evidence="5" id="KW-0653">Protein transport</keyword>
<evidence type="ECO:0000256" key="9">
    <source>
        <dbReference type="SAM" id="MobiDB-lite"/>
    </source>
</evidence>
<dbReference type="GO" id="GO:0008139">
    <property type="term" value="F:nuclear localization sequence binding"/>
    <property type="evidence" value="ECO:0007669"/>
    <property type="project" value="TreeGrafter"/>
</dbReference>
<evidence type="ECO:0000256" key="4">
    <source>
        <dbReference type="ARBA" id="ARBA00022816"/>
    </source>
</evidence>
<dbReference type="GO" id="GO:0000973">
    <property type="term" value="P:post-transcriptional tethering of RNA polymerase II gene DNA at nuclear periphery"/>
    <property type="evidence" value="ECO:0007669"/>
    <property type="project" value="TreeGrafter"/>
</dbReference>
<dbReference type="GO" id="GO:0034398">
    <property type="term" value="P:telomere tethering at nuclear periphery"/>
    <property type="evidence" value="ECO:0007669"/>
    <property type="project" value="TreeGrafter"/>
</dbReference>
<evidence type="ECO:0000256" key="8">
    <source>
        <dbReference type="ARBA" id="ARBA00023242"/>
    </source>
</evidence>